<accession>A0A0V0JAT9</accession>
<sequence>GAPAHHAHAGVRARHSAIAIYKAVGLTTSRCSPSSRLIYLFRQTKCLVAARTAQTTAAAVMAARPARAATVSLTTVPARSAPAANRNAARSAGSKVIFLKK</sequence>
<name>A0A0V0JAT9_SCHSO</name>
<feature type="non-terminal residue" evidence="1">
    <location>
        <position position="1"/>
    </location>
</feature>
<proteinExistence type="predicted"/>
<reference evidence="1" key="1">
    <citation type="submission" date="2016-01" db="EMBL/GenBank/DDBJ databases">
        <title>Reference transcriptome for the parasite Schistocephalus solidus: insights into the molecular evolution of parasitism.</title>
        <authorList>
            <person name="Hebert F.O."/>
            <person name="Grambauer S."/>
            <person name="Barber I."/>
            <person name="Landry C.R."/>
            <person name="Aubin-Horth N."/>
        </authorList>
    </citation>
    <scope>NUCLEOTIDE SEQUENCE</scope>
</reference>
<dbReference type="AlphaFoldDB" id="A0A0V0JAT9"/>
<evidence type="ECO:0000313" key="1">
    <source>
        <dbReference type="EMBL" id="JAP62901.1"/>
    </source>
</evidence>
<protein>
    <submittedName>
        <fullName evidence="1">Uncharacterized protein</fullName>
    </submittedName>
</protein>
<dbReference type="EMBL" id="GEEE01000324">
    <property type="protein sequence ID" value="JAP62901.1"/>
    <property type="molecule type" value="Transcribed_RNA"/>
</dbReference>
<organism evidence="1">
    <name type="scientific">Schistocephalus solidus</name>
    <name type="common">Tapeworm</name>
    <dbReference type="NCBI Taxonomy" id="70667"/>
    <lineage>
        <taxon>Eukaryota</taxon>
        <taxon>Metazoa</taxon>
        <taxon>Spiralia</taxon>
        <taxon>Lophotrochozoa</taxon>
        <taxon>Platyhelminthes</taxon>
        <taxon>Cestoda</taxon>
        <taxon>Eucestoda</taxon>
        <taxon>Diphyllobothriidea</taxon>
        <taxon>Diphyllobothriidae</taxon>
        <taxon>Schistocephalus</taxon>
    </lineage>
</organism>
<gene>
    <name evidence="1" type="ORF">TR152741</name>
</gene>